<dbReference type="InterPro" id="IPR000214">
    <property type="entry name" value="Znf_DNA_glyclase/AP_lyase"/>
</dbReference>
<organism evidence="14 15">
    <name type="scientific">Dysgonomonas alginatilytica</name>
    <dbReference type="NCBI Taxonomy" id="1605892"/>
    <lineage>
        <taxon>Bacteria</taxon>
        <taxon>Pseudomonadati</taxon>
        <taxon>Bacteroidota</taxon>
        <taxon>Bacteroidia</taxon>
        <taxon>Bacteroidales</taxon>
        <taxon>Dysgonomonadaceae</taxon>
        <taxon>Dysgonomonas</taxon>
    </lineage>
</organism>
<comment type="similarity">
    <text evidence="1">Belongs to the FPG family.</text>
</comment>
<keyword evidence="9" id="KW-0456">Lyase</keyword>
<dbReference type="GO" id="GO:0008270">
    <property type="term" value="F:zinc ion binding"/>
    <property type="evidence" value="ECO:0007669"/>
    <property type="project" value="UniProtKB-KW"/>
</dbReference>
<proteinExistence type="inferred from homology"/>
<dbReference type="InterPro" id="IPR010979">
    <property type="entry name" value="Ribosomal_uS13-like_H2TH"/>
</dbReference>
<dbReference type="Gene3D" id="3.20.190.10">
    <property type="entry name" value="MutM-like, N-terminal"/>
    <property type="match status" value="1"/>
</dbReference>
<keyword evidence="3" id="KW-0227">DNA damage</keyword>
<dbReference type="OrthoDB" id="9800855at2"/>
<dbReference type="SUPFAM" id="SSF46946">
    <property type="entry name" value="S13-like H2TH domain"/>
    <property type="match status" value="1"/>
</dbReference>
<sequence>MLEIPESKNISKQLANVLIGKTITEVVNATSPHSFTWYYQDPLKYGETLMGREVEATKGHGSFVDIYCDKNTAITVGDGTNIKYYSPLEPQPKKHQLLIVFDDRSFIAFTVSMYGSIQAYKGVLDNPYHQGSLSKISPLEDSFDEAYLDSIFKSVTKNLSIKALLATEQRIPGLGNGVLQDILFNAGIHPKRKISTISDFEKGELYHSIKTTLADMTDKGGRDTEKDIYGKSGRYKSILSKNTYKDPCLNCGDTIIKEAYLGGSIYYCPTCQRI</sequence>
<evidence type="ECO:0000256" key="11">
    <source>
        <dbReference type="ARBA" id="ARBA00023295"/>
    </source>
</evidence>
<feature type="domain" description="FPG-type" evidence="13">
    <location>
        <begin position="227"/>
        <end position="273"/>
    </location>
</feature>
<evidence type="ECO:0000256" key="12">
    <source>
        <dbReference type="PROSITE-ProRule" id="PRU00391"/>
    </source>
</evidence>
<dbReference type="SUPFAM" id="SSF57716">
    <property type="entry name" value="Glucocorticoid receptor-like (DNA-binding domain)"/>
    <property type="match status" value="1"/>
</dbReference>
<dbReference type="EMBL" id="QICL01000024">
    <property type="protein sequence ID" value="PXV61902.1"/>
    <property type="molecule type" value="Genomic_DNA"/>
</dbReference>
<keyword evidence="4 12" id="KW-0863">Zinc-finger</keyword>
<keyword evidence="10" id="KW-0511">Multifunctional enzyme</keyword>
<dbReference type="GO" id="GO:0006284">
    <property type="term" value="P:base-excision repair"/>
    <property type="evidence" value="ECO:0007669"/>
    <property type="project" value="InterPro"/>
</dbReference>
<keyword evidence="15" id="KW-1185">Reference proteome</keyword>
<keyword evidence="5" id="KW-0378">Hydrolase</keyword>
<dbReference type="InterPro" id="IPR035937">
    <property type="entry name" value="FPG_N"/>
</dbReference>
<evidence type="ECO:0000256" key="10">
    <source>
        <dbReference type="ARBA" id="ARBA00023268"/>
    </source>
</evidence>
<evidence type="ECO:0000256" key="5">
    <source>
        <dbReference type="ARBA" id="ARBA00022801"/>
    </source>
</evidence>
<dbReference type="InterPro" id="IPR015886">
    <property type="entry name" value="H2TH_FPG"/>
</dbReference>
<keyword evidence="11" id="KW-0326">Glycosidase</keyword>
<dbReference type="SUPFAM" id="SSF81624">
    <property type="entry name" value="N-terminal domain of MutM-like DNA repair proteins"/>
    <property type="match status" value="1"/>
</dbReference>
<evidence type="ECO:0000313" key="14">
    <source>
        <dbReference type="EMBL" id="PXV61902.1"/>
    </source>
</evidence>
<evidence type="ECO:0000256" key="1">
    <source>
        <dbReference type="ARBA" id="ARBA00009409"/>
    </source>
</evidence>
<comment type="caution">
    <text evidence="14">The sequence shown here is derived from an EMBL/GenBank/DDBJ whole genome shotgun (WGS) entry which is preliminary data.</text>
</comment>
<dbReference type="GO" id="GO:0003906">
    <property type="term" value="F:DNA-(apurinic or apyrimidinic site) endonuclease activity"/>
    <property type="evidence" value="ECO:0007669"/>
    <property type="project" value="InterPro"/>
</dbReference>
<evidence type="ECO:0000313" key="15">
    <source>
        <dbReference type="Proteomes" id="UP000247973"/>
    </source>
</evidence>
<dbReference type="RefSeq" id="WP_110311775.1">
    <property type="nucleotide sequence ID" value="NZ_QICL01000024.1"/>
</dbReference>
<keyword evidence="6" id="KW-0862">Zinc</keyword>
<evidence type="ECO:0000256" key="6">
    <source>
        <dbReference type="ARBA" id="ARBA00022833"/>
    </source>
</evidence>
<dbReference type="SMART" id="SM01232">
    <property type="entry name" value="H2TH"/>
    <property type="match status" value="1"/>
</dbReference>
<dbReference type="PANTHER" id="PTHR22993:SF9">
    <property type="entry name" value="FORMAMIDOPYRIMIDINE-DNA GLYCOSYLASE"/>
    <property type="match status" value="1"/>
</dbReference>
<name>A0A2V3PMU3_9BACT</name>
<dbReference type="GO" id="GO:0003684">
    <property type="term" value="F:damaged DNA binding"/>
    <property type="evidence" value="ECO:0007669"/>
    <property type="project" value="InterPro"/>
</dbReference>
<dbReference type="PROSITE" id="PS51066">
    <property type="entry name" value="ZF_FPG_2"/>
    <property type="match status" value="1"/>
</dbReference>
<dbReference type="GO" id="GO:0034039">
    <property type="term" value="F:8-oxo-7,8-dihydroguanine DNA N-glycosylase activity"/>
    <property type="evidence" value="ECO:0007669"/>
    <property type="project" value="TreeGrafter"/>
</dbReference>
<dbReference type="Gene3D" id="1.10.8.50">
    <property type="match status" value="1"/>
</dbReference>
<evidence type="ECO:0000259" key="13">
    <source>
        <dbReference type="PROSITE" id="PS51066"/>
    </source>
</evidence>
<evidence type="ECO:0000256" key="7">
    <source>
        <dbReference type="ARBA" id="ARBA00023125"/>
    </source>
</evidence>
<dbReference type="GO" id="GO:0016829">
    <property type="term" value="F:lyase activity"/>
    <property type="evidence" value="ECO:0007669"/>
    <property type="project" value="UniProtKB-KW"/>
</dbReference>
<protein>
    <submittedName>
        <fullName evidence="14">Formamidopyrimidine-DNA glycosylase</fullName>
    </submittedName>
</protein>
<keyword evidence="7" id="KW-0238">DNA-binding</keyword>
<evidence type="ECO:0000256" key="9">
    <source>
        <dbReference type="ARBA" id="ARBA00023239"/>
    </source>
</evidence>
<reference evidence="14 15" key="1">
    <citation type="submission" date="2018-03" db="EMBL/GenBank/DDBJ databases">
        <title>Genomic Encyclopedia of Archaeal and Bacterial Type Strains, Phase II (KMG-II): from individual species to whole genera.</title>
        <authorList>
            <person name="Goeker M."/>
        </authorList>
    </citation>
    <scope>NUCLEOTIDE SEQUENCE [LARGE SCALE GENOMIC DNA]</scope>
    <source>
        <strain evidence="14 15">DSM 100214</strain>
    </source>
</reference>
<evidence type="ECO:0000256" key="8">
    <source>
        <dbReference type="ARBA" id="ARBA00023204"/>
    </source>
</evidence>
<evidence type="ECO:0000256" key="3">
    <source>
        <dbReference type="ARBA" id="ARBA00022763"/>
    </source>
</evidence>
<keyword evidence="2" id="KW-0479">Metal-binding</keyword>
<accession>A0A2V3PMU3</accession>
<evidence type="ECO:0000256" key="4">
    <source>
        <dbReference type="ARBA" id="ARBA00022771"/>
    </source>
</evidence>
<dbReference type="AlphaFoldDB" id="A0A2V3PMU3"/>
<dbReference type="Pfam" id="PF06831">
    <property type="entry name" value="H2TH"/>
    <property type="match status" value="1"/>
</dbReference>
<dbReference type="PANTHER" id="PTHR22993">
    <property type="entry name" value="FORMAMIDOPYRIMIDINE-DNA GLYCOSYLASE"/>
    <property type="match status" value="1"/>
</dbReference>
<keyword evidence="8" id="KW-0234">DNA repair</keyword>
<dbReference type="Proteomes" id="UP000247973">
    <property type="component" value="Unassembled WGS sequence"/>
</dbReference>
<gene>
    <name evidence="14" type="ORF">CLV62_12457</name>
</gene>
<evidence type="ECO:0000256" key="2">
    <source>
        <dbReference type="ARBA" id="ARBA00022723"/>
    </source>
</evidence>